<keyword evidence="2" id="KW-1185">Reference proteome</keyword>
<dbReference type="Pfam" id="PF13563">
    <property type="entry name" value="2_5_RNA_ligase2"/>
    <property type="match status" value="1"/>
</dbReference>
<dbReference type="AlphaFoldDB" id="A0A516G8L4"/>
<proteinExistence type="predicted"/>
<organism evidence="1 2">
    <name type="scientific">Ornithinimicrobium ciconiae</name>
    <dbReference type="NCBI Taxonomy" id="2594265"/>
    <lineage>
        <taxon>Bacteria</taxon>
        <taxon>Bacillati</taxon>
        <taxon>Actinomycetota</taxon>
        <taxon>Actinomycetes</taxon>
        <taxon>Micrococcales</taxon>
        <taxon>Ornithinimicrobiaceae</taxon>
        <taxon>Ornithinimicrobium</taxon>
    </lineage>
</organism>
<keyword evidence="1" id="KW-0436">Ligase</keyword>
<gene>
    <name evidence="1" type="ORF">FNH13_05470</name>
</gene>
<dbReference type="InterPro" id="IPR009097">
    <property type="entry name" value="Cyclic_Pdiesterase"/>
</dbReference>
<dbReference type="RefSeq" id="WP_143782543.1">
    <property type="nucleotide sequence ID" value="NZ_CP041616.1"/>
</dbReference>
<dbReference type="KEGG" id="orz:FNH13_05470"/>
<protein>
    <submittedName>
        <fullName evidence="1">2'-5' RNA ligase family protein</fullName>
    </submittedName>
</protein>
<accession>A0A516G8L4</accession>
<evidence type="ECO:0000313" key="2">
    <source>
        <dbReference type="Proteomes" id="UP000315395"/>
    </source>
</evidence>
<name>A0A516G8L4_9MICO</name>
<sequence length="180" mass="19529">MDHGHTVLAVPVPQLDNFVRERTAHYDADYLAADPTFGQAHVTVLGPWVRSPSLADLAAVAAIASATRAFDYRLARLGAFPNGIIHLLPEPDGPFRVLTRVVWDRFPGHAPYAGQFPDATPHVTLDAVGPGVDEHAVRMLLGATIPVDCRAEVLQLQWWQAGHCHVQHSWPLGEPSGGES</sequence>
<dbReference type="GO" id="GO:0016874">
    <property type="term" value="F:ligase activity"/>
    <property type="evidence" value="ECO:0007669"/>
    <property type="project" value="UniProtKB-KW"/>
</dbReference>
<dbReference type="SUPFAM" id="SSF55144">
    <property type="entry name" value="LigT-like"/>
    <property type="match status" value="1"/>
</dbReference>
<dbReference type="EMBL" id="CP041616">
    <property type="protein sequence ID" value="QDO87868.1"/>
    <property type="molecule type" value="Genomic_DNA"/>
</dbReference>
<dbReference type="Gene3D" id="3.90.1140.10">
    <property type="entry name" value="Cyclic phosphodiesterase"/>
    <property type="match status" value="1"/>
</dbReference>
<dbReference type="Proteomes" id="UP000315395">
    <property type="component" value="Chromosome"/>
</dbReference>
<dbReference type="OrthoDB" id="2082235at2"/>
<reference evidence="1 2" key="1">
    <citation type="submission" date="2019-07" db="EMBL/GenBank/DDBJ databases">
        <title>complete genome sequencing of Ornithinimicrobium sp. H23M54.</title>
        <authorList>
            <person name="Bae J.-W."/>
            <person name="Lee S.-Y."/>
        </authorList>
    </citation>
    <scope>NUCLEOTIDE SEQUENCE [LARGE SCALE GENOMIC DNA]</scope>
    <source>
        <strain evidence="1 2">H23M54</strain>
    </source>
</reference>
<evidence type="ECO:0000313" key="1">
    <source>
        <dbReference type="EMBL" id="QDO87868.1"/>
    </source>
</evidence>